<reference evidence="9" key="1">
    <citation type="submission" date="2019-08" db="EMBL/GenBank/DDBJ databases">
        <title>Arthrobacter sp. nov., isolated from plateau pika and Tibetan wild ass.</title>
        <authorList>
            <person name="Ge Y."/>
        </authorList>
    </citation>
    <scope>NUCLEOTIDE SEQUENCE [LARGE SCALE GENOMIC DNA]</scope>
    <source>
        <strain evidence="9">HF-4214</strain>
    </source>
</reference>
<dbReference type="SMART" id="SM00644">
    <property type="entry name" value="Ami_2"/>
    <property type="match status" value="1"/>
</dbReference>
<keyword evidence="3" id="KW-0378">Hydrolase</keyword>
<dbReference type="InterPro" id="IPR002502">
    <property type="entry name" value="Amidase_domain"/>
</dbReference>
<keyword evidence="5" id="KW-0732">Signal</keyword>
<dbReference type="RefSeq" id="WP_154333136.1">
    <property type="nucleotide sequence ID" value="NZ_VTFY01000004.1"/>
</dbReference>
<dbReference type="Gene3D" id="3.40.80.10">
    <property type="entry name" value="Peptidoglycan recognition protein-like"/>
    <property type="match status" value="1"/>
</dbReference>
<dbReference type="GO" id="GO:0008745">
    <property type="term" value="F:N-acetylmuramoyl-L-alanine amidase activity"/>
    <property type="evidence" value="ECO:0007669"/>
    <property type="project" value="UniProtKB-EC"/>
</dbReference>
<sequence>MKKLKPIIALALAACLSLWCVPAFAYEQRENIVSYGHGTNNAGYLVIHETANPGASAWNHVNYWANNDDYAVHYVMELDGSVVYQTMPDWALAWHVGNGNYSTVGIELAHATNAADFSSQWAEAVKWAGDYLSYRGWGVDRMLSHDECRYIWGGTDHTDPSGYFAQYGRSWGQFEAAVAEYMNSGWVAPDSSAGSGGVDGFDGLDGGSYACNVDALNVRDYPALSGSAVASYGYGQTVNLDSWYTVADGYVWGRYTAYSGATRYIAVGPHTGTADASDFLVKVGGGASAGGSATASARAYTVAADALNVRSAPSVDSSAVASYGYGQTVTLDGWSTVADGYVWGRYTAYSGATRYIAFGTADGSETFLT</sequence>
<feature type="domain" description="N-acetylmuramoyl-L-alanine amidase" evidence="7">
    <location>
        <begin position="34"/>
        <end position="161"/>
    </location>
</feature>
<evidence type="ECO:0000256" key="3">
    <source>
        <dbReference type="ARBA" id="ARBA00022801"/>
    </source>
</evidence>
<name>A0A6N7RNG5_9ACTN</name>
<keyword evidence="4" id="KW-0961">Cell wall biogenesis/degradation</keyword>
<dbReference type="GO" id="GO:0009253">
    <property type="term" value="P:peptidoglycan catabolic process"/>
    <property type="evidence" value="ECO:0007669"/>
    <property type="project" value="InterPro"/>
</dbReference>
<dbReference type="Pfam" id="PF01510">
    <property type="entry name" value="Amidase_2"/>
    <property type="match status" value="1"/>
</dbReference>
<feature type="chain" id="PRO_5026910518" description="N-acetylmuramoyl-L-alanine amidase" evidence="5">
    <location>
        <begin position="26"/>
        <end position="369"/>
    </location>
</feature>
<dbReference type="GO" id="GO:0071555">
    <property type="term" value="P:cell wall organization"/>
    <property type="evidence" value="ECO:0007669"/>
    <property type="project" value="UniProtKB-KW"/>
</dbReference>
<protein>
    <recommendedName>
        <fullName evidence="2">N-acetylmuramoyl-L-alanine amidase</fullName>
        <ecNumber evidence="2">3.5.1.28</ecNumber>
    </recommendedName>
</protein>
<dbReference type="InterPro" id="IPR051206">
    <property type="entry name" value="NAMLAA_amidase_2"/>
</dbReference>
<evidence type="ECO:0000256" key="5">
    <source>
        <dbReference type="SAM" id="SignalP"/>
    </source>
</evidence>
<dbReference type="SUPFAM" id="SSF55846">
    <property type="entry name" value="N-acetylmuramoyl-L-alanine amidase-like"/>
    <property type="match status" value="1"/>
</dbReference>
<keyword evidence="9" id="KW-1185">Reference proteome</keyword>
<evidence type="ECO:0000256" key="4">
    <source>
        <dbReference type="ARBA" id="ARBA00023316"/>
    </source>
</evidence>
<dbReference type="AlphaFoldDB" id="A0A6N7RNG5"/>
<dbReference type="SMART" id="SM00287">
    <property type="entry name" value="SH3b"/>
    <property type="match status" value="2"/>
</dbReference>
<evidence type="ECO:0000256" key="1">
    <source>
        <dbReference type="ARBA" id="ARBA00001561"/>
    </source>
</evidence>
<evidence type="ECO:0000313" key="9">
    <source>
        <dbReference type="Proteomes" id="UP000438093"/>
    </source>
</evidence>
<feature type="domain" description="SH3b" evidence="6">
    <location>
        <begin position="297"/>
        <end position="364"/>
    </location>
</feature>
<organism evidence="8 9">
    <name type="scientific">Eggerthella guodeyinii</name>
    <dbReference type="NCBI Taxonomy" id="2690837"/>
    <lineage>
        <taxon>Bacteria</taxon>
        <taxon>Bacillati</taxon>
        <taxon>Actinomycetota</taxon>
        <taxon>Coriobacteriia</taxon>
        <taxon>Eggerthellales</taxon>
        <taxon>Eggerthellaceae</taxon>
        <taxon>Eggerthella</taxon>
    </lineage>
</organism>
<feature type="domain" description="SH3b" evidence="6">
    <location>
        <begin position="206"/>
        <end position="274"/>
    </location>
</feature>
<dbReference type="EC" id="3.5.1.28" evidence="2"/>
<dbReference type="Proteomes" id="UP000438093">
    <property type="component" value="Unassembled WGS sequence"/>
</dbReference>
<dbReference type="PANTHER" id="PTHR30417:SF1">
    <property type="entry name" value="N-ACETYLMURAMOYL-L-ALANINE AMIDASE AMID"/>
    <property type="match status" value="1"/>
</dbReference>
<dbReference type="PANTHER" id="PTHR30417">
    <property type="entry name" value="N-ACETYLMURAMOYL-L-ALANINE AMIDASE AMID"/>
    <property type="match status" value="1"/>
</dbReference>
<feature type="signal peptide" evidence="5">
    <location>
        <begin position="1"/>
        <end position="25"/>
    </location>
</feature>
<dbReference type="CDD" id="cd06583">
    <property type="entry name" value="PGRP"/>
    <property type="match status" value="1"/>
</dbReference>
<accession>A0A6N7RNG5</accession>
<evidence type="ECO:0000313" key="8">
    <source>
        <dbReference type="EMBL" id="MRX82268.1"/>
    </source>
</evidence>
<dbReference type="InterPro" id="IPR003646">
    <property type="entry name" value="SH3-like_bac-type"/>
</dbReference>
<evidence type="ECO:0000259" key="6">
    <source>
        <dbReference type="SMART" id="SM00287"/>
    </source>
</evidence>
<proteinExistence type="predicted"/>
<dbReference type="Gene3D" id="2.30.30.40">
    <property type="entry name" value="SH3 Domains"/>
    <property type="match status" value="2"/>
</dbReference>
<dbReference type="EMBL" id="VTFY01000004">
    <property type="protein sequence ID" value="MRX82268.1"/>
    <property type="molecule type" value="Genomic_DNA"/>
</dbReference>
<evidence type="ECO:0000256" key="2">
    <source>
        <dbReference type="ARBA" id="ARBA00011901"/>
    </source>
</evidence>
<gene>
    <name evidence="8" type="ORF">GJG86_07150</name>
</gene>
<evidence type="ECO:0000259" key="7">
    <source>
        <dbReference type="SMART" id="SM00644"/>
    </source>
</evidence>
<comment type="catalytic activity">
    <reaction evidence="1">
        <text>Hydrolyzes the link between N-acetylmuramoyl residues and L-amino acid residues in certain cell-wall glycopeptides.</text>
        <dbReference type="EC" id="3.5.1.28"/>
    </reaction>
</comment>
<dbReference type="GO" id="GO:0009254">
    <property type="term" value="P:peptidoglycan turnover"/>
    <property type="evidence" value="ECO:0007669"/>
    <property type="project" value="TreeGrafter"/>
</dbReference>
<dbReference type="InterPro" id="IPR036505">
    <property type="entry name" value="Amidase/PGRP_sf"/>
</dbReference>
<comment type="caution">
    <text evidence="8">The sequence shown here is derived from an EMBL/GenBank/DDBJ whole genome shotgun (WGS) entry which is preliminary data.</text>
</comment>